<evidence type="ECO:0000256" key="1">
    <source>
        <dbReference type="ARBA" id="ARBA00023125"/>
    </source>
</evidence>
<dbReference type="PANTHER" id="PTHR46797">
    <property type="entry name" value="HTH-TYPE TRANSCRIPTIONAL REGULATOR"/>
    <property type="match status" value="1"/>
</dbReference>
<dbReference type="InterPro" id="IPR010982">
    <property type="entry name" value="Lambda_DNA-bd_dom_sf"/>
</dbReference>
<dbReference type="SUPFAM" id="SSF51182">
    <property type="entry name" value="RmlC-like cupins"/>
    <property type="match status" value="1"/>
</dbReference>
<dbReference type="GO" id="GO:0003700">
    <property type="term" value="F:DNA-binding transcription factor activity"/>
    <property type="evidence" value="ECO:0007669"/>
    <property type="project" value="TreeGrafter"/>
</dbReference>
<accession>A0A4Q8AS98</accession>
<dbReference type="RefSeq" id="WP_130507010.1">
    <property type="nucleotide sequence ID" value="NZ_SHLC01000001.1"/>
</dbReference>
<reference evidence="3 4" key="1">
    <citation type="submission" date="2019-02" db="EMBL/GenBank/DDBJ databases">
        <title>Sequencing the genomes of 1000 actinobacteria strains.</title>
        <authorList>
            <person name="Klenk H.-P."/>
        </authorList>
    </citation>
    <scope>NUCLEOTIDE SEQUENCE [LARGE SCALE GENOMIC DNA]</scope>
    <source>
        <strain evidence="3 4">DSM 18319</strain>
    </source>
</reference>
<gene>
    <name evidence="3" type="ORF">EV379_3249</name>
</gene>
<dbReference type="OrthoDB" id="9814751at2"/>
<comment type="caution">
    <text evidence="3">The sequence shown here is derived from an EMBL/GenBank/DDBJ whole genome shotgun (WGS) entry which is preliminary data.</text>
</comment>
<evidence type="ECO:0000313" key="4">
    <source>
        <dbReference type="Proteomes" id="UP000291483"/>
    </source>
</evidence>
<dbReference type="Pfam" id="PF07883">
    <property type="entry name" value="Cupin_2"/>
    <property type="match status" value="1"/>
</dbReference>
<proteinExistence type="predicted"/>
<dbReference type="SUPFAM" id="SSF47413">
    <property type="entry name" value="lambda repressor-like DNA-binding domains"/>
    <property type="match status" value="1"/>
</dbReference>
<keyword evidence="1" id="KW-0238">DNA-binding</keyword>
<dbReference type="AlphaFoldDB" id="A0A4Q8AS98"/>
<dbReference type="CDD" id="cd02209">
    <property type="entry name" value="cupin_XRE_C"/>
    <property type="match status" value="1"/>
</dbReference>
<dbReference type="CDD" id="cd00093">
    <property type="entry name" value="HTH_XRE"/>
    <property type="match status" value="1"/>
</dbReference>
<dbReference type="SMART" id="SM00530">
    <property type="entry name" value="HTH_XRE"/>
    <property type="match status" value="1"/>
</dbReference>
<dbReference type="Proteomes" id="UP000291483">
    <property type="component" value="Unassembled WGS sequence"/>
</dbReference>
<organism evidence="3 4">
    <name type="scientific">Microterricola gilva</name>
    <dbReference type="NCBI Taxonomy" id="393267"/>
    <lineage>
        <taxon>Bacteria</taxon>
        <taxon>Bacillati</taxon>
        <taxon>Actinomycetota</taxon>
        <taxon>Actinomycetes</taxon>
        <taxon>Micrococcales</taxon>
        <taxon>Microbacteriaceae</taxon>
        <taxon>Microterricola</taxon>
    </lineage>
</organism>
<dbReference type="InterPro" id="IPR013096">
    <property type="entry name" value="Cupin_2"/>
</dbReference>
<dbReference type="Pfam" id="PF01381">
    <property type="entry name" value="HTH_3"/>
    <property type="match status" value="1"/>
</dbReference>
<dbReference type="InterPro" id="IPR014710">
    <property type="entry name" value="RmlC-like_jellyroll"/>
</dbReference>
<dbReference type="GO" id="GO:0005829">
    <property type="term" value="C:cytosol"/>
    <property type="evidence" value="ECO:0007669"/>
    <property type="project" value="TreeGrafter"/>
</dbReference>
<dbReference type="EMBL" id="SHLC01000001">
    <property type="protein sequence ID" value="RZU66879.1"/>
    <property type="molecule type" value="Genomic_DNA"/>
</dbReference>
<dbReference type="GO" id="GO:0003677">
    <property type="term" value="F:DNA binding"/>
    <property type="evidence" value="ECO:0007669"/>
    <property type="project" value="UniProtKB-KW"/>
</dbReference>
<sequence>MRAMPIEPSNRPVAIGSRLRAARQAQQLTIDEVARITGLTKGFLSRVERDITSPSVASLITLCAVLSISVGSLFEEADVQLVRAGTGPRINLGGIDSDERLLTPRNEARIQMIRSVVAPGGHGGDQLYSVNADIETVHVLDGSLTVRFSDAEWVLEAGDSLTFNGHEPHSWSVAGPESATLIWVLAPAPWASA</sequence>
<dbReference type="InterPro" id="IPR050807">
    <property type="entry name" value="TransReg_Diox_bact_type"/>
</dbReference>
<dbReference type="PROSITE" id="PS50943">
    <property type="entry name" value="HTH_CROC1"/>
    <property type="match status" value="1"/>
</dbReference>
<dbReference type="Gene3D" id="2.60.120.10">
    <property type="entry name" value="Jelly Rolls"/>
    <property type="match status" value="1"/>
</dbReference>
<protein>
    <submittedName>
        <fullName evidence="3">XRE family transcriptional regulator</fullName>
    </submittedName>
</protein>
<keyword evidence="4" id="KW-1185">Reference proteome</keyword>
<dbReference type="InterPro" id="IPR001387">
    <property type="entry name" value="Cro/C1-type_HTH"/>
</dbReference>
<dbReference type="InterPro" id="IPR011051">
    <property type="entry name" value="RmlC_Cupin_sf"/>
</dbReference>
<evidence type="ECO:0000313" key="3">
    <source>
        <dbReference type="EMBL" id="RZU66879.1"/>
    </source>
</evidence>
<dbReference type="PANTHER" id="PTHR46797:SF1">
    <property type="entry name" value="METHYLPHOSPHONATE SYNTHASE"/>
    <property type="match status" value="1"/>
</dbReference>
<feature type="domain" description="HTH cro/C1-type" evidence="2">
    <location>
        <begin position="19"/>
        <end position="73"/>
    </location>
</feature>
<evidence type="ECO:0000259" key="2">
    <source>
        <dbReference type="PROSITE" id="PS50943"/>
    </source>
</evidence>
<dbReference type="Gene3D" id="1.10.260.40">
    <property type="entry name" value="lambda repressor-like DNA-binding domains"/>
    <property type="match status" value="1"/>
</dbReference>
<name>A0A4Q8AS98_9MICO</name>